<dbReference type="InterPro" id="IPR031982">
    <property type="entry name" value="PilE-like"/>
</dbReference>
<dbReference type="Pfam" id="PF16732">
    <property type="entry name" value="ComP_DUS"/>
    <property type="match status" value="1"/>
</dbReference>
<dbReference type="AlphaFoldDB" id="A0A370XB60"/>
<keyword evidence="1" id="KW-1133">Transmembrane helix</keyword>
<evidence type="ECO:0000313" key="3">
    <source>
        <dbReference type="Proteomes" id="UP000255334"/>
    </source>
</evidence>
<dbReference type="Pfam" id="PF07963">
    <property type="entry name" value="N_methyl"/>
    <property type="match status" value="1"/>
</dbReference>
<protein>
    <submittedName>
        <fullName evidence="2">Prepilin-type N-terminal cleavage/methylation domain-containing protein</fullName>
    </submittedName>
</protein>
<dbReference type="SUPFAM" id="SSF54523">
    <property type="entry name" value="Pili subunits"/>
    <property type="match status" value="1"/>
</dbReference>
<dbReference type="PANTHER" id="PTHR30093:SF47">
    <property type="entry name" value="TYPE IV PILUS NON-CORE MINOR PILIN PILE"/>
    <property type="match status" value="1"/>
</dbReference>
<name>A0A370XB60_9GAMM</name>
<keyword evidence="1" id="KW-0812">Transmembrane</keyword>
<gene>
    <name evidence="2" type="ORF">DWU99_08355</name>
</gene>
<evidence type="ECO:0000313" key="2">
    <source>
        <dbReference type="EMBL" id="RDS85507.1"/>
    </source>
</evidence>
<keyword evidence="1" id="KW-0472">Membrane</keyword>
<evidence type="ECO:0000256" key="1">
    <source>
        <dbReference type="SAM" id="Phobius"/>
    </source>
</evidence>
<dbReference type="NCBIfam" id="TIGR02532">
    <property type="entry name" value="IV_pilin_GFxxxE"/>
    <property type="match status" value="1"/>
</dbReference>
<dbReference type="Proteomes" id="UP000255334">
    <property type="component" value="Unassembled WGS sequence"/>
</dbReference>
<comment type="caution">
    <text evidence="2">The sequence shown here is derived from an EMBL/GenBank/DDBJ whole genome shotgun (WGS) entry which is preliminary data.</text>
</comment>
<reference evidence="2 3" key="1">
    <citation type="submission" date="2018-07" db="EMBL/GenBank/DDBJ databases">
        <title>Dyella monticola sp. nov. and Dyella psychrodurans sp. nov. isolated from monsoon evergreen broad-leaved forest soil of Dinghu Mountain, China.</title>
        <authorList>
            <person name="Gao Z."/>
            <person name="Qiu L."/>
        </authorList>
    </citation>
    <scope>NUCLEOTIDE SEQUENCE [LARGE SCALE GENOMIC DNA]</scope>
    <source>
        <strain evidence="2 3">4MSK11</strain>
    </source>
</reference>
<dbReference type="OrthoDB" id="5296638at2"/>
<keyword evidence="3" id="KW-1185">Reference proteome</keyword>
<dbReference type="PANTHER" id="PTHR30093">
    <property type="entry name" value="GENERAL SECRETION PATHWAY PROTEIN G"/>
    <property type="match status" value="1"/>
</dbReference>
<dbReference type="Gene3D" id="3.30.700.10">
    <property type="entry name" value="Glycoprotein, Type 4 Pilin"/>
    <property type="match status" value="1"/>
</dbReference>
<dbReference type="GO" id="GO:0043683">
    <property type="term" value="P:type IV pilus assembly"/>
    <property type="evidence" value="ECO:0007669"/>
    <property type="project" value="InterPro"/>
</dbReference>
<dbReference type="PROSITE" id="PS00409">
    <property type="entry name" value="PROKAR_NTER_METHYL"/>
    <property type="match status" value="1"/>
</dbReference>
<dbReference type="EMBL" id="QRBF01000002">
    <property type="protein sequence ID" value="RDS85507.1"/>
    <property type="molecule type" value="Genomic_DNA"/>
</dbReference>
<sequence>MTLRPLHRHELARRVGAQAGFSLIELMVVVAIIAVLAAIAYPSYTQHVIKANRSAAEGCLSEYSNYMERYYTTNLGYNQQPASGSTAAIPFSTPALDCAATSQTGNNYQYTVPAPSATGYTAEATPIGTLQTKDTLCGTLTINQQGQRNISGTGTLAQCW</sequence>
<proteinExistence type="predicted"/>
<accession>A0A370XB60</accession>
<dbReference type="InterPro" id="IPR012902">
    <property type="entry name" value="N_methyl_site"/>
</dbReference>
<feature type="transmembrane region" description="Helical" evidence="1">
    <location>
        <begin position="21"/>
        <end position="44"/>
    </location>
</feature>
<dbReference type="InterPro" id="IPR045584">
    <property type="entry name" value="Pilin-like"/>
</dbReference>
<organism evidence="2 3">
    <name type="scientific">Dyella psychrodurans</name>
    <dbReference type="NCBI Taxonomy" id="1927960"/>
    <lineage>
        <taxon>Bacteria</taxon>
        <taxon>Pseudomonadati</taxon>
        <taxon>Pseudomonadota</taxon>
        <taxon>Gammaproteobacteria</taxon>
        <taxon>Lysobacterales</taxon>
        <taxon>Rhodanobacteraceae</taxon>
        <taxon>Dyella</taxon>
    </lineage>
</organism>